<evidence type="ECO:0000313" key="3">
    <source>
        <dbReference type="EMBL" id="MDA0567067.1"/>
    </source>
</evidence>
<evidence type="ECO:0000313" key="4">
    <source>
        <dbReference type="Proteomes" id="UP001140076"/>
    </source>
</evidence>
<name>A0A9X3NNN0_9ACTN</name>
<keyword evidence="3" id="KW-0436">Ligase</keyword>
<feature type="region of interest" description="Disordered" evidence="1">
    <location>
        <begin position="178"/>
        <end position="222"/>
    </location>
</feature>
<dbReference type="Proteomes" id="UP001140076">
    <property type="component" value="Unassembled WGS sequence"/>
</dbReference>
<dbReference type="NCBIfam" id="TIGR02777">
    <property type="entry name" value="LigD_PE_dom"/>
    <property type="match status" value="1"/>
</dbReference>
<evidence type="ECO:0000259" key="2">
    <source>
        <dbReference type="Pfam" id="PF13298"/>
    </source>
</evidence>
<dbReference type="PANTHER" id="PTHR39465">
    <property type="entry name" value="DNA LIGASE D, 3'-PHOSPHOESTERASE DOMAIN"/>
    <property type="match status" value="1"/>
</dbReference>
<feature type="region of interest" description="Disordered" evidence="1">
    <location>
        <begin position="1"/>
        <end position="41"/>
    </location>
</feature>
<dbReference type="RefSeq" id="WP_270074317.1">
    <property type="nucleotide sequence ID" value="NZ_JAJAQC010000048.1"/>
</dbReference>
<reference evidence="3" key="1">
    <citation type="submission" date="2021-10" db="EMBL/GenBank/DDBJ databases">
        <title>Streptomonospora sp. nov., isolated from mangrove soil.</title>
        <authorList>
            <person name="Chen X."/>
            <person name="Ge X."/>
            <person name="Liu W."/>
        </authorList>
    </citation>
    <scope>NUCLEOTIDE SEQUENCE</scope>
    <source>
        <strain evidence="3">S1-112</strain>
    </source>
</reference>
<comment type="caution">
    <text evidence="3">The sequence shown here is derived from an EMBL/GenBank/DDBJ whole genome shotgun (WGS) entry which is preliminary data.</text>
</comment>
<feature type="domain" description="DNA ligase D 3'-phosphoesterase" evidence="2">
    <location>
        <begin position="48"/>
        <end position="160"/>
    </location>
</feature>
<organism evidence="3 4">
    <name type="scientific">Streptomonospora mangrovi</name>
    <dbReference type="NCBI Taxonomy" id="2883123"/>
    <lineage>
        <taxon>Bacteria</taxon>
        <taxon>Bacillati</taxon>
        <taxon>Actinomycetota</taxon>
        <taxon>Actinomycetes</taxon>
        <taxon>Streptosporangiales</taxon>
        <taxon>Nocardiopsidaceae</taxon>
        <taxon>Streptomonospora</taxon>
    </lineage>
</organism>
<proteinExistence type="predicted"/>
<dbReference type="GO" id="GO:0016874">
    <property type="term" value="F:ligase activity"/>
    <property type="evidence" value="ECO:0007669"/>
    <property type="project" value="UniProtKB-KW"/>
</dbReference>
<protein>
    <submittedName>
        <fullName evidence="3">DNA ligase</fullName>
    </submittedName>
</protein>
<gene>
    <name evidence="3" type="ORF">LG943_22505</name>
</gene>
<evidence type="ECO:0000256" key="1">
    <source>
        <dbReference type="SAM" id="MobiDB-lite"/>
    </source>
</evidence>
<dbReference type="InterPro" id="IPR014144">
    <property type="entry name" value="LigD_PE_domain"/>
</dbReference>
<dbReference type="AlphaFoldDB" id="A0A9X3NNN0"/>
<keyword evidence="4" id="KW-1185">Reference proteome</keyword>
<accession>A0A9X3NNN0</accession>
<dbReference type="Pfam" id="PF13298">
    <property type="entry name" value="LigD_N"/>
    <property type="match status" value="1"/>
</dbReference>
<feature type="compositionally biased region" description="Basic and acidic residues" evidence="1">
    <location>
        <begin position="15"/>
        <end position="32"/>
    </location>
</feature>
<dbReference type="EMBL" id="JAJAQC010000048">
    <property type="protein sequence ID" value="MDA0567067.1"/>
    <property type="molecule type" value="Genomic_DNA"/>
</dbReference>
<dbReference type="PANTHER" id="PTHR39465:SF1">
    <property type="entry name" value="DNA LIGASE D 3'-PHOSPHOESTERASE DOMAIN-CONTAINING PROTEIN"/>
    <property type="match status" value="1"/>
</dbReference>
<sequence length="222" mass="24505">MERGGRPADGAGLAEYRRKRDFDRTREPEGAPRRKRRRGRGEPVFVVQHHIARREHYDFRLEVDGVLKSWAVPKGPSTDPSERRLAVPTEDHPLDYAEFEGTIPAGEYGGGTVLLWDTGTYTNTTAKKGRELTMAEGLAHGHVSFLLHGEKLSGGYALNRFRGGDGEEAWLLVKEKDAAADPRTDPVASRPESVRTGRVLTEIADDDGRTLHGRPRGSGGGR</sequence>